<dbReference type="EMBL" id="RCZM01000004">
    <property type="protein sequence ID" value="TPG16294.1"/>
    <property type="molecule type" value="Genomic_DNA"/>
</dbReference>
<sequence length="190" mass="20753">MGTPNGTAGHTRPGSPMPGSPMAWGATQAEWDRNYPSDDGLRPGWLRMVRAVPCAAPPDAVWPWLCQLQVAPYSYDLLDNRGRRSPRHLTPGLTDLTVGQDFMTIFQLEEFVTRSRLTLSVKPGGPTRLFGAGWITYAVEPDGRGSRLVGALAFPERRGVLGAVSNALLPWGDLVMMRKQLLTLADLAAR</sequence>
<evidence type="ECO:0000313" key="3">
    <source>
        <dbReference type="Proteomes" id="UP000317722"/>
    </source>
</evidence>
<dbReference type="Proteomes" id="UP000317722">
    <property type="component" value="Unassembled WGS sequence"/>
</dbReference>
<organism evidence="2 3">
    <name type="scientific">Pedococcus bigeumensis</name>
    <dbReference type="NCBI Taxonomy" id="433644"/>
    <lineage>
        <taxon>Bacteria</taxon>
        <taxon>Bacillati</taxon>
        <taxon>Actinomycetota</taxon>
        <taxon>Actinomycetes</taxon>
        <taxon>Micrococcales</taxon>
        <taxon>Intrasporangiaceae</taxon>
        <taxon>Pedococcus</taxon>
    </lineage>
</organism>
<dbReference type="RefSeq" id="WP_140741710.1">
    <property type="nucleotide sequence ID" value="NZ_RCZM01000004.1"/>
</dbReference>
<dbReference type="OrthoDB" id="3255669at2"/>
<evidence type="ECO:0008006" key="4">
    <source>
        <dbReference type="Google" id="ProtNLM"/>
    </source>
</evidence>
<gene>
    <name evidence="2" type="ORF">EAH86_13940</name>
</gene>
<name>A0A502CUD0_9MICO</name>
<comment type="caution">
    <text evidence="2">The sequence shown here is derived from an EMBL/GenBank/DDBJ whole genome shotgun (WGS) entry which is preliminary data.</text>
</comment>
<feature type="region of interest" description="Disordered" evidence="1">
    <location>
        <begin position="1"/>
        <end position="24"/>
    </location>
</feature>
<reference evidence="2 3" key="1">
    <citation type="journal article" date="2019" name="Environ. Microbiol.">
        <title>Species interactions and distinct microbial communities in high Arctic permafrost affected cryosols are associated with the CH4 and CO2 gas fluxes.</title>
        <authorList>
            <person name="Altshuler I."/>
            <person name="Hamel J."/>
            <person name="Turney S."/>
            <person name="Magnuson E."/>
            <person name="Levesque R."/>
            <person name="Greer C."/>
            <person name="Whyte L.G."/>
        </authorList>
    </citation>
    <scope>NUCLEOTIDE SEQUENCE [LARGE SCALE GENOMIC DNA]</scope>
    <source>
        <strain evidence="2 3">S9.3A</strain>
    </source>
</reference>
<evidence type="ECO:0000256" key="1">
    <source>
        <dbReference type="SAM" id="MobiDB-lite"/>
    </source>
</evidence>
<protein>
    <recommendedName>
        <fullName evidence="4">SRPBCC family protein</fullName>
    </recommendedName>
</protein>
<accession>A0A502CUD0</accession>
<keyword evidence="3" id="KW-1185">Reference proteome</keyword>
<proteinExistence type="predicted"/>
<dbReference type="AlphaFoldDB" id="A0A502CUD0"/>
<dbReference type="SUPFAM" id="SSF55961">
    <property type="entry name" value="Bet v1-like"/>
    <property type="match status" value="1"/>
</dbReference>
<evidence type="ECO:0000313" key="2">
    <source>
        <dbReference type="EMBL" id="TPG16294.1"/>
    </source>
</evidence>